<proteinExistence type="predicted"/>
<name>A0A8E8H0Y6_NPVBM</name>
<feature type="compositionally biased region" description="Basic and acidic residues" evidence="1">
    <location>
        <begin position="15"/>
        <end position="24"/>
    </location>
</feature>
<gene>
    <name evidence="2" type="primary">dbp</name>
</gene>
<organism evidence="2">
    <name type="scientific">Bombyx mori nuclear polyhedrosis virus</name>
    <name type="common">BmNPV</name>
    <dbReference type="NCBI Taxonomy" id="271108"/>
    <lineage>
        <taxon>Viruses</taxon>
        <taxon>Viruses incertae sedis</taxon>
        <taxon>Naldaviricetes</taxon>
        <taxon>Lefavirales</taxon>
        <taxon>Baculoviridae</taxon>
        <taxon>Alphabaculovirus</taxon>
        <taxon>Alphabaculovirus bomori</taxon>
    </lineage>
</organism>
<feature type="region of interest" description="Disordered" evidence="1">
    <location>
        <begin position="1"/>
        <end position="37"/>
    </location>
</feature>
<evidence type="ECO:0000256" key="1">
    <source>
        <dbReference type="SAM" id="MobiDB-lite"/>
    </source>
</evidence>
<dbReference type="InterPro" id="IPR006871">
    <property type="entry name" value="ssDNA-bd_baculovirus"/>
</dbReference>
<protein>
    <submittedName>
        <fullName evidence="2">Dbp</fullName>
    </submittedName>
</protein>
<organismHost>
    <name type="scientific">Bombyx mori</name>
    <name type="common">Silk moth</name>
    <dbReference type="NCBI Taxonomy" id="7091"/>
</organismHost>
<dbReference type="EMBL" id="MW842985">
    <property type="protein sequence ID" value="QWC64797.1"/>
    <property type="molecule type" value="Genomic_DNA"/>
</dbReference>
<sequence length="318" mass="36833">MATKRKIGDSSSDDNQPKRERVESGEDQQLVPYNNNNNGAAFNVKHDETGVMCYFTPSSVQLEPRELTKMLWQEQMAINVKRGNFSILNCSCFEGRFLKNEFCRLANLNSLHEWEDKLYPEPDKNIVVLEPANGKTTYTIGPRVQGKPCGFWFSDFGTIKRAKSNFGQFFSIQYGDIHKHNNIFGNILQRHLQSDFPLKMEPNVCIHLPDKNKTSERDMLIRRFYIINRDNNGSIYATGKIRNVPLDMQRMSVEDFDRLFEMDKIDGPSEEIKMYMMGTIDGVKYGKEMQMTDMNNKKITEKPYSLAFKPGIFVIIEQ</sequence>
<evidence type="ECO:0000313" key="2">
    <source>
        <dbReference type="EMBL" id="QWC64797.1"/>
    </source>
</evidence>
<dbReference type="Pfam" id="PF04786">
    <property type="entry name" value="Baculo_DNA_bind"/>
    <property type="match status" value="1"/>
</dbReference>
<reference evidence="2" key="1">
    <citation type="journal article" date="2021" name="Viruses">
        <title>Patterns in Genotype Composition of Indian Isolates of the Bombyx mori Nucleopolyhedrovirus and Bombyx mori Bidensovirus.</title>
        <authorList>
            <person name="Gani M."/>
            <person name="Senger S."/>
            <person name="Lokanath S."/>
            <person name="Saini P."/>
            <person name="Bali K."/>
            <person name="Gupta R."/>
            <person name="Sivaprasad V."/>
            <person name="Jehle J.A."/>
            <person name="Wennmann J.T."/>
        </authorList>
    </citation>
    <scope>NUCLEOTIDE SEQUENCE</scope>
    <source>
        <strain evidence="2">Mysore BmNPV-My</strain>
    </source>
</reference>
<accession>A0A8E8H0Y6</accession>